<accession>A0AAW0FNB9</accession>
<sequence>MSIVPVIDPTFSRALIALVGPTGSGKTTFAQLASGDSSLATDNATVQHTKPFRLDGIPMPVSLVDTPGFRDDPSMDDDNLLKFVRTALGPSLQAGTKLSGVICLQRISDVRVGRGYVQGRKWSVLKQLWPDQDLGRISVILWSTISAATLRASNVCYNTSDDAQVSFERHNNTTTSSHSIIRRILEADVQFLRTQRVVTEKMRQDYEKQLHSYRWQLNLAWHKDADLQEELRIAQAEIVKYREEKEQNARRLRSLRPVFILNDATPAVPSSIYKH</sequence>
<gene>
    <name evidence="2" type="ORF">QCA50_014283</name>
</gene>
<name>A0AAW0FNB9_9APHY</name>
<organism evidence="2 3">
    <name type="scientific">Cerrena zonata</name>
    <dbReference type="NCBI Taxonomy" id="2478898"/>
    <lineage>
        <taxon>Eukaryota</taxon>
        <taxon>Fungi</taxon>
        <taxon>Dikarya</taxon>
        <taxon>Basidiomycota</taxon>
        <taxon>Agaricomycotina</taxon>
        <taxon>Agaricomycetes</taxon>
        <taxon>Polyporales</taxon>
        <taxon>Cerrenaceae</taxon>
        <taxon>Cerrena</taxon>
    </lineage>
</organism>
<dbReference type="EMBL" id="JASBNA010000035">
    <property type="protein sequence ID" value="KAK7682483.1"/>
    <property type="molecule type" value="Genomic_DNA"/>
</dbReference>
<keyword evidence="1" id="KW-0175">Coiled coil</keyword>
<keyword evidence="3" id="KW-1185">Reference proteome</keyword>
<evidence type="ECO:0000313" key="2">
    <source>
        <dbReference type="EMBL" id="KAK7682483.1"/>
    </source>
</evidence>
<dbReference type="Proteomes" id="UP001385951">
    <property type="component" value="Unassembled WGS sequence"/>
</dbReference>
<dbReference type="InterPro" id="IPR027417">
    <property type="entry name" value="P-loop_NTPase"/>
</dbReference>
<evidence type="ECO:0008006" key="4">
    <source>
        <dbReference type="Google" id="ProtNLM"/>
    </source>
</evidence>
<dbReference type="SUPFAM" id="SSF52540">
    <property type="entry name" value="P-loop containing nucleoside triphosphate hydrolases"/>
    <property type="match status" value="2"/>
</dbReference>
<dbReference type="AlphaFoldDB" id="A0AAW0FNB9"/>
<dbReference type="Gene3D" id="3.40.50.300">
    <property type="entry name" value="P-loop containing nucleotide triphosphate hydrolases"/>
    <property type="match status" value="1"/>
</dbReference>
<evidence type="ECO:0000256" key="1">
    <source>
        <dbReference type="SAM" id="Coils"/>
    </source>
</evidence>
<reference evidence="2 3" key="1">
    <citation type="submission" date="2022-09" db="EMBL/GenBank/DDBJ databases">
        <authorList>
            <person name="Palmer J.M."/>
        </authorList>
    </citation>
    <scope>NUCLEOTIDE SEQUENCE [LARGE SCALE GENOMIC DNA]</scope>
    <source>
        <strain evidence="2 3">DSM 7382</strain>
    </source>
</reference>
<feature type="coiled-coil region" evidence="1">
    <location>
        <begin position="224"/>
        <end position="251"/>
    </location>
</feature>
<proteinExistence type="predicted"/>
<protein>
    <recommendedName>
        <fullName evidence="4">G domain-containing protein</fullName>
    </recommendedName>
</protein>
<comment type="caution">
    <text evidence="2">The sequence shown here is derived from an EMBL/GenBank/DDBJ whole genome shotgun (WGS) entry which is preliminary data.</text>
</comment>
<evidence type="ECO:0000313" key="3">
    <source>
        <dbReference type="Proteomes" id="UP001385951"/>
    </source>
</evidence>